<reference evidence="2" key="1">
    <citation type="submission" date="2014-09" db="EMBL/GenBank/DDBJ databases">
        <authorList>
            <person name="Mudge J."/>
            <person name="Ramaraj T."/>
            <person name="Lindquist I.E."/>
            <person name="Bharti A.K."/>
            <person name="Sundararajan A."/>
            <person name="Cameron C.T."/>
            <person name="Woodward J.E."/>
            <person name="May G.D."/>
            <person name="Brubaker C."/>
            <person name="Broadhvest J."/>
            <person name="Wilkins T.A."/>
        </authorList>
    </citation>
    <scope>NUCLEOTIDE SEQUENCE</scope>
    <source>
        <strain evidence="2">cv. AKA8401</strain>
    </source>
</reference>
<evidence type="ECO:0000313" key="1">
    <source>
        <dbReference type="EMBL" id="KHG12861.1"/>
    </source>
</evidence>
<dbReference type="AlphaFoldDB" id="A0A0B0NP74"/>
<organism evidence="1 2">
    <name type="scientific">Gossypium arboreum</name>
    <name type="common">Tree cotton</name>
    <name type="synonym">Gossypium nanking</name>
    <dbReference type="NCBI Taxonomy" id="29729"/>
    <lineage>
        <taxon>Eukaryota</taxon>
        <taxon>Viridiplantae</taxon>
        <taxon>Streptophyta</taxon>
        <taxon>Embryophyta</taxon>
        <taxon>Tracheophyta</taxon>
        <taxon>Spermatophyta</taxon>
        <taxon>Magnoliopsida</taxon>
        <taxon>eudicotyledons</taxon>
        <taxon>Gunneridae</taxon>
        <taxon>Pentapetalae</taxon>
        <taxon>rosids</taxon>
        <taxon>malvids</taxon>
        <taxon>Malvales</taxon>
        <taxon>Malvaceae</taxon>
        <taxon>Malvoideae</taxon>
        <taxon>Gossypium</taxon>
    </lineage>
</organism>
<accession>A0A0B0NP74</accession>
<proteinExistence type="predicted"/>
<name>A0A0B0NP74_GOSAR</name>
<dbReference type="EMBL" id="KN398449">
    <property type="protein sequence ID" value="KHG12861.1"/>
    <property type="molecule type" value="Genomic_DNA"/>
</dbReference>
<sequence length="48" mass="5719">MCDYSSILLNSKWFNGQYQVKIECEIELKCQVFAKLNDLKDKVSIYLR</sequence>
<protein>
    <submittedName>
        <fullName evidence="1">Uncharacterized protein</fullName>
    </submittedName>
</protein>
<keyword evidence="2" id="KW-1185">Reference proteome</keyword>
<evidence type="ECO:0000313" key="2">
    <source>
        <dbReference type="Proteomes" id="UP000032142"/>
    </source>
</evidence>
<dbReference type="Proteomes" id="UP000032142">
    <property type="component" value="Unassembled WGS sequence"/>
</dbReference>
<gene>
    <name evidence="1" type="ORF">F383_16729</name>
</gene>